<dbReference type="EMBL" id="VRMQ01000002">
    <property type="protein sequence ID" value="TXN16435.1"/>
    <property type="molecule type" value="Genomic_DNA"/>
</dbReference>
<sequence>MTNDVNTCVIIAGATGLVGSKVVENLIAQSGISHLYSLSRRPLKDIYDPTNKIIPIIDAELTIHQWNENQTTPDIGFICLGTTLKQAGSKENLRKVDVELVTSVAQQMKMVGVKRLAVVSSLGANRSSPSHYLACKGQMEQNIEKMGFDEVVFVRPGPLVGERDHPRSDEKLVQALFKVIRPLMIGKLSNFLPIKAEEVAKAMIYQVYSYQENSVVYLQRKEMLDLLHHYD</sequence>
<evidence type="ECO:0000313" key="4">
    <source>
        <dbReference type="EMBL" id="QHH09139.1"/>
    </source>
</evidence>
<evidence type="ECO:0000259" key="1">
    <source>
        <dbReference type="Pfam" id="PF13460"/>
    </source>
</evidence>
<dbReference type="RefSeq" id="WP_017448627.1">
    <property type="nucleotide sequence ID" value="NZ_CAMFGX010000003.1"/>
</dbReference>
<reference evidence="4 8" key="3">
    <citation type="submission" date="2018-12" db="EMBL/GenBank/DDBJ databases">
        <title>Genomic insights into the evolutionary origins and pathogenicity of five Vibrio parahaemolyticus strains isolated from the shrimp with acute hepatopancreatic necrosis disease (AHPND).</title>
        <authorList>
            <person name="Yang Q."/>
            <person name="Dong X."/>
            <person name="Xie G."/>
            <person name="Fu S."/>
            <person name="Zou P."/>
            <person name="Sun J."/>
            <person name="Wang Y."/>
            <person name="Huang J."/>
        </authorList>
    </citation>
    <scope>NUCLEOTIDE SEQUENCE [LARGE SCALE GENOMIC DNA]</scope>
    <source>
        <strain evidence="4 8">20160303005-1</strain>
    </source>
</reference>
<evidence type="ECO:0000313" key="5">
    <source>
        <dbReference type="EMBL" id="TXN16435.1"/>
    </source>
</evidence>
<dbReference type="EMBL" id="DACQKT010000011">
    <property type="protein sequence ID" value="HAS6679000.1"/>
    <property type="molecule type" value="Genomic_DNA"/>
</dbReference>
<proteinExistence type="predicted"/>
<organism evidence="5 7">
    <name type="scientific">Vibrio parahaemolyticus</name>
    <dbReference type="NCBI Taxonomy" id="670"/>
    <lineage>
        <taxon>Bacteria</taxon>
        <taxon>Pseudomonadati</taxon>
        <taxon>Pseudomonadota</taxon>
        <taxon>Gammaproteobacteria</taxon>
        <taxon>Vibrionales</taxon>
        <taxon>Vibrionaceae</taxon>
        <taxon>Vibrio</taxon>
    </lineage>
</organism>
<dbReference type="SUPFAM" id="SSF51735">
    <property type="entry name" value="NAD(P)-binding Rossmann-fold domains"/>
    <property type="match status" value="1"/>
</dbReference>
<dbReference type="Proteomes" id="UP000321504">
    <property type="component" value="Unassembled WGS sequence"/>
</dbReference>
<dbReference type="Gene3D" id="3.40.50.720">
    <property type="entry name" value="NAD(P)-binding Rossmann-like Domain"/>
    <property type="match status" value="1"/>
</dbReference>
<evidence type="ECO:0000313" key="8">
    <source>
        <dbReference type="Proteomes" id="UP000464718"/>
    </source>
</evidence>
<feature type="domain" description="NAD(P)-binding" evidence="1">
    <location>
        <begin position="13"/>
        <end position="162"/>
    </location>
</feature>
<dbReference type="InterPro" id="IPR036291">
    <property type="entry name" value="NAD(P)-bd_dom_sf"/>
</dbReference>
<reference evidence="5 7" key="4">
    <citation type="submission" date="2019-08" db="EMBL/GenBank/DDBJ databases">
        <title>Emerging of two pre-pandemic pathogenic O4:KUT lineages of Vibrio parahaemolyticus in coastal eastern China.</title>
        <authorList>
            <person name="Yu H."/>
        </authorList>
    </citation>
    <scope>NUCLEOTIDE SEQUENCE [LARGE SCALE GENOMIC DNA]</scope>
    <source>
        <strain evidence="5 7">HZ17-383</strain>
    </source>
</reference>
<gene>
    <name evidence="3" type="ORF">ACX05_04165</name>
    <name evidence="4" type="ORF">EHC69_07010</name>
    <name evidence="5" type="ORF">FVP01_10785</name>
    <name evidence="2" type="ORF">I7278_19560</name>
</gene>
<evidence type="ECO:0000313" key="3">
    <source>
        <dbReference type="EMBL" id="KOY42243.1"/>
    </source>
</evidence>
<dbReference type="PANTHER" id="PTHR14097:SF7">
    <property type="entry name" value="OXIDOREDUCTASE HTATIP2"/>
    <property type="match status" value="1"/>
</dbReference>
<dbReference type="Proteomes" id="UP000856022">
    <property type="component" value="Unassembled WGS sequence"/>
</dbReference>
<dbReference type="PANTHER" id="PTHR14097">
    <property type="entry name" value="OXIDOREDUCTASE HTATIP2"/>
    <property type="match status" value="1"/>
</dbReference>
<evidence type="ECO:0000313" key="7">
    <source>
        <dbReference type="Proteomes" id="UP000321504"/>
    </source>
</evidence>
<dbReference type="AlphaFoldDB" id="A0A072L9X3"/>
<evidence type="ECO:0000313" key="2">
    <source>
        <dbReference type="EMBL" id="HAS6679000.1"/>
    </source>
</evidence>
<dbReference type="EMBL" id="LIRS01000018">
    <property type="protein sequence ID" value="KOY42243.1"/>
    <property type="molecule type" value="Genomic_DNA"/>
</dbReference>
<reference evidence="2" key="2">
    <citation type="journal article" date="2018" name="Genome Biol.">
        <title>SKESA: strategic k-mer extension for scrupulous assemblies.</title>
        <authorList>
            <person name="Souvorov A."/>
            <person name="Agarwala R."/>
            <person name="Lipman D.J."/>
        </authorList>
    </citation>
    <scope>NUCLEOTIDE SEQUENCE</scope>
    <source>
        <strain evidence="2">1930</strain>
    </source>
</reference>
<dbReference type="Proteomes" id="UP000037697">
    <property type="component" value="Unassembled WGS sequence"/>
</dbReference>
<protein>
    <submittedName>
        <fullName evidence="5">NAD(P)H-binding protein</fullName>
    </submittedName>
    <submittedName>
        <fullName evidence="4">NAD-dependent epimerase/dehydratase family protein</fullName>
    </submittedName>
    <submittedName>
        <fullName evidence="3">Nucleoside-diphosphate sugar epimerase</fullName>
    </submittedName>
</protein>
<dbReference type="EMBL" id="CP034298">
    <property type="protein sequence ID" value="QHH09139.1"/>
    <property type="molecule type" value="Genomic_DNA"/>
</dbReference>
<name>A0A072L9X3_VIBPH</name>
<dbReference type="Proteomes" id="UP000464718">
    <property type="component" value="Chromosome i"/>
</dbReference>
<reference evidence="2" key="5">
    <citation type="submission" date="2019-12" db="EMBL/GenBank/DDBJ databases">
        <authorList>
            <consortium name="NCBI Pathogen Detection Project"/>
        </authorList>
    </citation>
    <scope>NUCLEOTIDE SEQUENCE</scope>
    <source>
        <strain evidence="2">1930</strain>
    </source>
</reference>
<reference evidence="3 6" key="1">
    <citation type="submission" date="2015-07" db="EMBL/GenBank/DDBJ databases">
        <title>Foodborne Vibrio parahaemolyticus Isolates.</title>
        <authorList>
            <person name="Ronholm J."/>
            <person name="Petronella N."/>
            <person name="Kenwell R."/>
            <person name="Banerjee S."/>
        </authorList>
    </citation>
    <scope>NUCLEOTIDE SEQUENCE [LARGE SCALE GENOMIC DNA]</scope>
    <source>
        <strain evidence="3 6">HS-06-05</strain>
    </source>
</reference>
<dbReference type="InterPro" id="IPR016040">
    <property type="entry name" value="NAD(P)-bd_dom"/>
</dbReference>
<evidence type="ECO:0000313" key="6">
    <source>
        <dbReference type="Proteomes" id="UP000037697"/>
    </source>
</evidence>
<accession>A0A072L9X3</accession>
<dbReference type="Pfam" id="PF13460">
    <property type="entry name" value="NAD_binding_10"/>
    <property type="match status" value="1"/>
</dbReference>